<proteinExistence type="predicted"/>
<dbReference type="Gene3D" id="3.40.50.150">
    <property type="entry name" value="Vaccinia Virus protein VP39"/>
    <property type="match status" value="1"/>
</dbReference>
<dbReference type="EMBL" id="PCWS01000040">
    <property type="protein sequence ID" value="PIR08671.1"/>
    <property type="molecule type" value="Genomic_DNA"/>
</dbReference>
<dbReference type="PANTHER" id="PTHR43861">
    <property type="entry name" value="TRANS-ACONITATE 2-METHYLTRANSFERASE-RELATED"/>
    <property type="match status" value="1"/>
</dbReference>
<evidence type="ECO:0008006" key="3">
    <source>
        <dbReference type="Google" id="ProtNLM"/>
    </source>
</evidence>
<dbReference type="Pfam" id="PF13489">
    <property type="entry name" value="Methyltransf_23"/>
    <property type="match status" value="1"/>
</dbReference>
<dbReference type="Proteomes" id="UP000230707">
    <property type="component" value="Unassembled WGS sequence"/>
</dbReference>
<dbReference type="InterPro" id="IPR029063">
    <property type="entry name" value="SAM-dependent_MTases_sf"/>
</dbReference>
<comment type="caution">
    <text evidence="1">The sequence shown here is derived from an EMBL/GenBank/DDBJ whole genome shotgun (WGS) entry which is preliminary data.</text>
</comment>
<dbReference type="AlphaFoldDB" id="A0A2H0NIG9"/>
<evidence type="ECO:0000313" key="2">
    <source>
        <dbReference type="Proteomes" id="UP000230707"/>
    </source>
</evidence>
<name>A0A2H0NIG9_9BACT</name>
<sequence>MSQIIDQQQKEHFDKENNQYDWRKIANPAHAQLLEIKHLLKFLALSPPKKILDFGCGSGRMTIPLIQMGFDVCGYDISENSLVNLKSYYLKNRKRNWGKLITTNKLPNVKFDAVIGSDILHHVSIPHTLPRLAALLRKKGVLVFSEPNPFHLPWYLFILINLSWSVEKGILLCSIPNLKKQFTKAGLTNFSFSGHGLFPTRLFNFSSMLSDWNAFSLSELPILKYLAFRYIIKAYKQ</sequence>
<organism evidence="1 2">
    <name type="scientific">Candidatus Gottesmanbacteria bacterium CG11_big_fil_rev_8_21_14_0_20_37_11</name>
    <dbReference type="NCBI Taxonomy" id="1974575"/>
    <lineage>
        <taxon>Bacteria</taxon>
        <taxon>Candidatus Gottesmaniibacteriota</taxon>
    </lineage>
</organism>
<protein>
    <recommendedName>
        <fullName evidence="3">Methyltransferase type 11 domain-containing protein</fullName>
    </recommendedName>
</protein>
<accession>A0A2H0NIG9</accession>
<reference evidence="1 2" key="1">
    <citation type="submission" date="2017-09" db="EMBL/GenBank/DDBJ databases">
        <title>Depth-based differentiation of microbial function through sediment-hosted aquifers and enrichment of novel symbionts in the deep terrestrial subsurface.</title>
        <authorList>
            <person name="Probst A.J."/>
            <person name="Ladd B."/>
            <person name="Jarett J.K."/>
            <person name="Geller-Mcgrath D.E."/>
            <person name="Sieber C.M."/>
            <person name="Emerson J.B."/>
            <person name="Anantharaman K."/>
            <person name="Thomas B.C."/>
            <person name="Malmstrom R."/>
            <person name="Stieglmeier M."/>
            <person name="Klingl A."/>
            <person name="Woyke T."/>
            <person name="Ryan C.M."/>
            <person name="Banfield J.F."/>
        </authorList>
    </citation>
    <scope>NUCLEOTIDE SEQUENCE [LARGE SCALE GENOMIC DNA]</scope>
    <source>
        <strain evidence="1">CG11_big_fil_rev_8_21_14_0_20_37_11</strain>
    </source>
</reference>
<dbReference type="CDD" id="cd02440">
    <property type="entry name" value="AdoMet_MTases"/>
    <property type="match status" value="1"/>
</dbReference>
<gene>
    <name evidence="1" type="ORF">COV53_01795</name>
</gene>
<dbReference type="SUPFAM" id="SSF53335">
    <property type="entry name" value="S-adenosyl-L-methionine-dependent methyltransferases"/>
    <property type="match status" value="1"/>
</dbReference>
<evidence type="ECO:0000313" key="1">
    <source>
        <dbReference type="EMBL" id="PIR08671.1"/>
    </source>
</evidence>